<feature type="domain" description="EamA" evidence="12">
    <location>
        <begin position="37"/>
        <end position="118"/>
    </location>
</feature>
<sequence length="130" mass="13805">MSLKRFYLLGFVALIAFDTFSQVCFKLTALHAAPFAPDAAWVLRVLLQPWVYGAIVGYLGAFVTWMTLLRHAPIGPAFAASHLEVIGVMILSVPVFGEALSALQLLGAGLIIAGVVCLALGESTHAPARP</sequence>
<dbReference type="RefSeq" id="WP_114481704.1">
    <property type="nucleotide sequence ID" value="NZ_QPJU01000001.1"/>
</dbReference>
<keyword evidence="4" id="KW-0997">Cell inner membrane</keyword>
<dbReference type="PANTHER" id="PTHR30561:SF9">
    <property type="entry name" value="4-AMINO-4-DEOXY-L-ARABINOSE-PHOSPHOUNDECAPRENOL FLIPPASE SUBUNIT ARNF-RELATED"/>
    <property type="match status" value="1"/>
</dbReference>
<evidence type="ECO:0000256" key="9">
    <source>
        <dbReference type="ARBA" id="ARBA00023098"/>
    </source>
</evidence>
<keyword evidence="5" id="KW-0441">Lipid A biosynthesis</keyword>
<dbReference type="AlphaFoldDB" id="A0A369AQ62"/>
<evidence type="ECO:0000256" key="8">
    <source>
        <dbReference type="ARBA" id="ARBA00022989"/>
    </source>
</evidence>
<feature type="transmembrane region" description="Helical" evidence="11">
    <location>
        <begin position="50"/>
        <end position="69"/>
    </location>
</feature>
<gene>
    <name evidence="13" type="ORF">DFR45_10133</name>
</gene>
<evidence type="ECO:0000256" key="7">
    <source>
        <dbReference type="ARBA" id="ARBA00022985"/>
    </source>
</evidence>
<keyword evidence="14" id="KW-1185">Reference proteome</keyword>
<keyword evidence="6 11" id="KW-0812">Transmembrane</keyword>
<keyword evidence="7" id="KW-0448">Lipopolysaccharide biosynthesis</keyword>
<dbReference type="InterPro" id="IPR000620">
    <property type="entry name" value="EamA_dom"/>
</dbReference>
<accession>A0A369AQ62</accession>
<evidence type="ECO:0000256" key="2">
    <source>
        <dbReference type="ARBA" id="ARBA00022475"/>
    </source>
</evidence>
<dbReference type="InterPro" id="IPR000390">
    <property type="entry name" value="Small_drug/metabolite_transptr"/>
</dbReference>
<evidence type="ECO:0000313" key="13">
    <source>
        <dbReference type="EMBL" id="RCX11512.1"/>
    </source>
</evidence>
<dbReference type="PANTHER" id="PTHR30561">
    <property type="entry name" value="SMR FAMILY PROTON-DEPENDENT DRUG EFFLUX TRANSPORTER SUGE"/>
    <property type="match status" value="1"/>
</dbReference>
<evidence type="ECO:0000259" key="12">
    <source>
        <dbReference type="Pfam" id="PF00892"/>
    </source>
</evidence>
<dbReference type="GO" id="GO:0009103">
    <property type="term" value="P:lipopolysaccharide biosynthetic process"/>
    <property type="evidence" value="ECO:0007669"/>
    <property type="project" value="UniProtKB-KW"/>
</dbReference>
<evidence type="ECO:0000256" key="5">
    <source>
        <dbReference type="ARBA" id="ARBA00022556"/>
    </source>
</evidence>
<dbReference type="SUPFAM" id="SSF103481">
    <property type="entry name" value="Multidrug resistance efflux transporter EmrE"/>
    <property type="match status" value="1"/>
</dbReference>
<feature type="transmembrane region" description="Helical" evidence="11">
    <location>
        <begin position="102"/>
        <end position="121"/>
    </location>
</feature>
<name>A0A369AQ62_9BURK</name>
<evidence type="ECO:0000256" key="3">
    <source>
        <dbReference type="ARBA" id="ARBA00022516"/>
    </source>
</evidence>
<dbReference type="GO" id="GO:0009245">
    <property type="term" value="P:lipid A biosynthetic process"/>
    <property type="evidence" value="ECO:0007669"/>
    <property type="project" value="UniProtKB-KW"/>
</dbReference>
<keyword evidence="8 11" id="KW-1133">Transmembrane helix</keyword>
<dbReference type="OrthoDB" id="7021040at2"/>
<evidence type="ECO:0000256" key="6">
    <source>
        <dbReference type="ARBA" id="ARBA00022692"/>
    </source>
</evidence>
<keyword evidence="10 11" id="KW-0472">Membrane</keyword>
<proteinExistence type="predicted"/>
<organism evidence="13 14">
    <name type="scientific">Extensimonas vulgaris</name>
    <dbReference type="NCBI Taxonomy" id="1031594"/>
    <lineage>
        <taxon>Bacteria</taxon>
        <taxon>Pseudomonadati</taxon>
        <taxon>Pseudomonadota</taxon>
        <taxon>Betaproteobacteria</taxon>
        <taxon>Burkholderiales</taxon>
        <taxon>Comamonadaceae</taxon>
        <taxon>Extensimonas</taxon>
    </lineage>
</organism>
<evidence type="ECO:0000256" key="10">
    <source>
        <dbReference type="ARBA" id="ARBA00023136"/>
    </source>
</evidence>
<keyword evidence="2" id="KW-1003">Cell membrane</keyword>
<protein>
    <submittedName>
        <fullName evidence="13">Multidrug transporter EmrE-like cation transporter</fullName>
    </submittedName>
</protein>
<evidence type="ECO:0000313" key="14">
    <source>
        <dbReference type="Proteomes" id="UP000252174"/>
    </source>
</evidence>
<reference evidence="13 14" key="1">
    <citation type="submission" date="2018-07" db="EMBL/GenBank/DDBJ databases">
        <title>Genomic Encyclopedia of Type Strains, Phase IV (KMG-IV): sequencing the most valuable type-strain genomes for metagenomic binning, comparative biology and taxonomic classification.</title>
        <authorList>
            <person name="Goeker M."/>
        </authorList>
    </citation>
    <scope>NUCLEOTIDE SEQUENCE [LARGE SCALE GENOMIC DNA]</scope>
    <source>
        <strain evidence="13 14">DSM 100911</strain>
    </source>
</reference>
<comment type="caution">
    <text evidence="13">The sequence shown here is derived from an EMBL/GenBank/DDBJ whole genome shotgun (WGS) entry which is preliminary data.</text>
</comment>
<dbReference type="GO" id="GO:0005886">
    <property type="term" value="C:plasma membrane"/>
    <property type="evidence" value="ECO:0007669"/>
    <property type="project" value="UniProtKB-SubCell"/>
</dbReference>
<evidence type="ECO:0000256" key="11">
    <source>
        <dbReference type="SAM" id="Phobius"/>
    </source>
</evidence>
<keyword evidence="3" id="KW-0444">Lipid biosynthesis</keyword>
<dbReference type="InterPro" id="IPR037185">
    <property type="entry name" value="EmrE-like"/>
</dbReference>
<dbReference type="GO" id="GO:0022857">
    <property type="term" value="F:transmembrane transporter activity"/>
    <property type="evidence" value="ECO:0007669"/>
    <property type="project" value="InterPro"/>
</dbReference>
<dbReference type="Pfam" id="PF00892">
    <property type="entry name" value="EamA"/>
    <property type="match status" value="1"/>
</dbReference>
<comment type="subcellular location">
    <subcellularLocation>
        <location evidence="1">Cell membrane</location>
        <topology evidence="1">Multi-pass membrane protein</topology>
    </subcellularLocation>
</comment>
<evidence type="ECO:0000256" key="4">
    <source>
        <dbReference type="ARBA" id="ARBA00022519"/>
    </source>
</evidence>
<evidence type="ECO:0000256" key="1">
    <source>
        <dbReference type="ARBA" id="ARBA00004651"/>
    </source>
</evidence>
<dbReference type="EMBL" id="QPJU01000001">
    <property type="protein sequence ID" value="RCX11512.1"/>
    <property type="molecule type" value="Genomic_DNA"/>
</dbReference>
<feature type="transmembrane region" description="Helical" evidence="11">
    <location>
        <begin position="76"/>
        <end position="96"/>
    </location>
</feature>
<keyword evidence="9" id="KW-0443">Lipid metabolism</keyword>
<dbReference type="Proteomes" id="UP000252174">
    <property type="component" value="Unassembled WGS sequence"/>
</dbReference>
<dbReference type="Gene3D" id="1.10.3730.20">
    <property type="match status" value="1"/>
</dbReference>